<gene>
    <name evidence="6" type="ORF">COCSUDRAFT_56732</name>
</gene>
<dbReference type="PANTHER" id="PTHR31042:SF8">
    <property type="entry name" value="CORE-2_I-BRANCHING BETA-1,6-N-ACETYLGLUCOSAMINYLTRANSFERASE FAMILY PROTEIN"/>
    <property type="match status" value="1"/>
</dbReference>
<comment type="subcellular location">
    <subcellularLocation>
        <location evidence="1">Membrane</location>
        <topology evidence="1">Single-pass type II membrane protein</topology>
    </subcellularLocation>
</comment>
<sequence>MPHEEVWTAWIGALAEKTRSEIFCNPEAFACYDAQRKTGDEIHSVYDQQDFFTIYLHTSPGHMGWPKGSIFYGRDVPDPVRTAWGHHSLTVATRKAMIEALKDPLNQRFQMVCPATVPVRPPLFTYTQLLALKKSRIQDFDQEEEETWSSKAFRFSLDMLAEYPMLHKHARRHWQWVTLNREHAEIIGKDDYVIKMFDKHCFFGEEKRTLECTSDESYVGTALSYWLAERNESLAEQADGDLAMAVATQAGGFKEEEVTEETVAELRNSSPKWTINFWADHRRTKGCRAVERPQVALSSKGMLGDAASREDACQMSKDPLNPPQRMVPYEGCLYFARKFMPPVAETVKAILKDFYVI</sequence>
<evidence type="ECO:0000313" key="7">
    <source>
        <dbReference type="Proteomes" id="UP000007264"/>
    </source>
</evidence>
<dbReference type="RefSeq" id="XP_005646061.1">
    <property type="nucleotide sequence ID" value="XM_005646004.1"/>
</dbReference>
<dbReference type="InterPro" id="IPR003406">
    <property type="entry name" value="Glyco_trans_14"/>
</dbReference>
<dbReference type="GO" id="GO:0016757">
    <property type="term" value="F:glycosyltransferase activity"/>
    <property type="evidence" value="ECO:0007669"/>
    <property type="project" value="UniProtKB-KW"/>
</dbReference>
<evidence type="ECO:0000256" key="2">
    <source>
        <dbReference type="ARBA" id="ARBA00022676"/>
    </source>
</evidence>
<name>I0YSZ8_COCSC</name>
<evidence type="ECO:0000256" key="1">
    <source>
        <dbReference type="ARBA" id="ARBA00004606"/>
    </source>
</evidence>
<accession>I0YSZ8</accession>
<evidence type="ECO:0000256" key="5">
    <source>
        <dbReference type="ARBA" id="ARBA00023180"/>
    </source>
</evidence>
<dbReference type="OrthoDB" id="191334at2759"/>
<organism evidence="6 7">
    <name type="scientific">Coccomyxa subellipsoidea (strain C-169)</name>
    <name type="common">Green microalga</name>
    <dbReference type="NCBI Taxonomy" id="574566"/>
    <lineage>
        <taxon>Eukaryota</taxon>
        <taxon>Viridiplantae</taxon>
        <taxon>Chlorophyta</taxon>
        <taxon>core chlorophytes</taxon>
        <taxon>Trebouxiophyceae</taxon>
        <taxon>Trebouxiophyceae incertae sedis</taxon>
        <taxon>Coccomyxaceae</taxon>
        <taxon>Coccomyxa</taxon>
        <taxon>Coccomyxa subellipsoidea</taxon>
    </lineage>
</organism>
<dbReference type="PANTHER" id="PTHR31042">
    <property type="entry name" value="CORE-2/I-BRANCHING BETA-1,6-N-ACETYLGLUCOSAMINYLTRANSFERASE FAMILY PROTEIN-RELATED"/>
    <property type="match status" value="1"/>
</dbReference>
<proteinExistence type="predicted"/>
<comment type="caution">
    <text evidence="6">The sequence shown here is derived from an EMBL/GenBank/DDBJ whole genome shotgun (WGS) entry which is preliminary data.</text>
</comment>
<dbReference type="Pfam" id="PF02485">
    <property type="entry name" value="Branch"/>
    <property type="match status" value="1"/>
</dbReference>
<dbReference type="AlphaFoldDB" id="I0YSZ8"/>
<reference evidence="6 7" key="1">
    <citation type="journal article" date="2012" name="Genome Biol.">
        <title>The genome of the polar eukaryotic microalga coccomyxa subellipsoidea reveals traits of cold adaptation.</title>
        <authorList>
            <person name="Blanc G."/>
            <person name="Agarkova I."/>
            <person name="Grimwood J."/>
            <person name="Kuo A."/>
            <person name="Brueggeman A."/>
            <person name="Dunigan D."/>
            <person name="Gurnon J."/>
            <person name="Ladunga I."/>
            <person name="Lindquist E."/>
            <person name="Lucas S."/>
            <person name="Pangilinan J."/>
            <person name="Proschold T."/>
            <person name="Salamov A."/>
            <person name="Schmutz J."/>
            <person name="Weeks D."/>
            <person name="Yamada T."/>
            <person name="Claverie J.M."/>
            <person name="Grigoriev I."/>
            <person name="Van Etten J."/>
            <person name="Lomsadze A."/>
            <person name="Borodovsky M."/>
        </authorList>
    </citation>
    <scope>NUCLEOTIDE SEQUENCE [LARGE SCALE GENOMIC DNA]</scope>
    <source>
        <strain evidence="6 7">C-169</strain>
    </source>
</reference>
<dbReference type="InterPro" id="IPR044174">
    <property type="entry name" value="BC10-like"/>
</dbReference>
<keyword evidence="3" id="KW-0808">Transferase</keyword>
<dbReference type="GeneID" id="17039501"/>
<keyword evidence="5" id="KW-0325">Glycoprotein</keyword>
<evidence type="ECO:0000256" key="3">
    <source>
        <dbReference type="ARBA" id="ARBA00022679"/>
    </source>
</evidence>
<protein>
    <submittedName>
        <fullName evidence="6">Uncharacterized protein</fullName>
    </submittedName>
</protein>
<evidence type="ECO:0000313" key="6">
    <source>
        <dbReference type="EMBL" id="EIE21517.1"/>
    </source>
</evidence>
<keyword evidence="4" id="KW-0472">Membrane</keyword>
<dbReference type="Proteomes" id="UP000007264">
    <property type="component" value="Unassembled WGS sequence"/>
</dbReference>
<evidence type="ECO:0000256" key="4">
    <source>
        <dbReference type="ARBA" id="ARBA00023136"/>
    </source>
</evidence>
<keyword evidence="2" id="KW-0328">Glycosyltransferase</keyword>
<dbReference type="KEGG" id="csl:COCSUDRAFT_56732"/>
<dbReference type="EMBL" id="AGSI01000012">
    <property type="protein sequence ID" value="EIE21517.1"/>
    <property type="molecule type" value="Genomic_DNA"/>
</dbReference>
<dbReference type="GO" id="GO:0016020">
    <property type="term" value="C:membrane"/>
    <property type="evidence" value="ECO:0007669"/>
    <property type="project" value="UniProtKB-SubCell"/>
</dbReference>
<keyword evidence="7" id="KW-1185">Reference proteome</keyword>